<feature type="signal peptide" evidence="1">
    <location>
        <begin position="1"/>
        <end position="17"/>
    </location>
</feature>
<dbReference type="Pfam" id="PF19671">
    <property type="entry name" value="DUF6174"/>
    <property type="match status" value="1"/>
</dbReference>
<dbReference type="RefSeq" id="WP_155696427.1">
    <property type="nucleotide sequence ID" value="NZ_WOCD01000005.1"/>
</dbReference>
<sequence>MKLIMLISFLSCLTLSACSSDSNDNSDLLSVIEMNQKIWMSSGIESYTFTYQNLPNDCPTADALPAVEITVEDNSITKVYEIDSGNNLPLENNNYPTILALFEQMKSAINSIEGEPSFDSRLGYPTKYSTDKSSADCDGYTISVYSFI</sequence>
<evidence type="ECO:0008006" key="4">
    <source>
        <dbReference type="Google" id="ProtNLM"/>
    </source>
</evidence>
<dbReference type="PROSITE" id="PS51257">
    <property type="entry name" value="PROKAR_LIPOPROTEIN"/>
    <property type="match status" value="1"/>
</dbReference>
<dbReference type="InterPro" id="IPR046172">
    <property type="entry name" value="DUF6174"/>
</dbReference>
<reference evidence="2 3" key="1">
    <citation type="submission" date="2019-11" db="EMBL/GenBank/DDBJ databases">
        <title>P. haliotis isolates from Z. marina roots.</title>
        <authorList>
            <person name="Cohen M."/>
            <person name="Jospin G."/>
            <person name="Eisen J.A."/>
            <person name="Coil D.A."/>
        </authorList>
    </citation>
    <scope>NUCLEOTIDE SEQUENCE [LARGE SCALE GENOMIC DNA]</scope>
    <source>
        <strain evidence="2 3">UCD-MCMsp1aY</strain>
    </source>
</reference>
<dbReference type="Proteomes" id="UP000439994">
    <property type="component" value="Unassembled WGS sequence"/>
</dbReference>
<dbReference type="EMBL" id="WOCD01000005">
    <property type="protein sequence ID" value="MUH73229.1"/>
    <property type="molecule type" value="Genomic_DNA"/>
</dbReference>
<gene>
    <name evidence="2" type="ORF">GNP35_12500</name>
</gene>
<keyword evidence="1" id="KW-0732">Signal</keyword>
<comment type="caution">
    <text evidence="2">The sequence shown here is derived from an EMBL/GenBank/DDBJ whole genome shotgun (WGS) entry which is preliminary data.</text>
</comment>
<keyword evidence="3" id="KW-1185">Reference proteome</keyword>
<evidence type="ECO:0000256" key="1">
    <source>
        <dbReference type="SAM" id="SignalP"/>
    </source>
</evidence>
<dbReference type="AlphaFoldDB" id="A0A6N8FCF8"/>
<feature type="chain" id="PRO_5027000995" description="Lipoprotein" evidence="1">
    <location>
        <begin position="18"/>
        <end position="148"/>
    </location>
</feature>
<evidence type="ECO:0000313" key="2">
    <source>
        <dbReference type="EMBL" id="MUH73229.1"/>
    </source>
</evidence>
<protein>
    <recommendedName>
        <fullName evidence="4">Lipoprotein</fullName>
    </recommendedName>
</protein>
<accession>A0A6N8FCF8</accession>
<dbReference type="OrthoDB" id="6401302at2"/>
<proteinExistence type="predicted"/>
<evidence type="ECO:0000313" key="3">
    <source>
        <dbReference type="Proteomes" id="UP000439994"/>
    </source>
</evidence>
<name>A0A6N8FCF8_9GAMM</name>
<organism evidence="2 3">
    <name type="scientific">Psychrosphaera haliotis</name>
    <dbReference type="NCBI Taxonomy" id="555083"/>
    <lineage>
        <taxon>Bacteria</taxon>
        <taxon>Pseudomonadati</taxon>
        <taxon>Pseudomonadota</taxon>
        <taxon>Gammaproteobacteria</taxon>
        <taxon>Alteromonadales</taxon>
        <taxon>Pseudoalteromonadaceae</taxon>
        <taxon>Psychrosphaera</taxon>
    </lineage>
</organism>